<name>A0A9P5X9Q4_9AGAR</name>
<proteinExistence type="predicted"/>
<evidence type="ECO:0000256" key="1">
    <source>
        <dbReference type="SAM" id="Phobius"/>
    </source>
</evidence>
<keyword evidence="3" id="KW-1185">Reference proteome</keyword>
<keyword evidence="1" id="KW-0472">Membrane</keyword>
<feature type="transmembrane region" description="Helical" evidence="1">
    <location>
        <begin position="120"/>
        <end position="139"/>
    </location>
</feature>
<accession>A0A9P5X9Q4</accession>
<feature type="transmembrane region" description="Helical" evidence="1">
    <location>
        <begin position="70"/>
        <end position="90"/>
    </location>
</feature>
<dbReference type="OrthoDB" id="2796825at2759"/>
<evidence type="ECO:0000313" key="3">
    <source>
        <dbReference type="Proteomes" id="UP000807342"/>
    </source>
</evidence>
<protein>
    <submittedName>
        <fullName evidence="2">Uncharacterized protein</fullName>
    </submittedName>
</protein>
<dbReference type="EMBL" id="MU151218">
    <property type="protein sequence ID" value="KAF9447028.1"/>
    <property type="molecule type" value="Genomic_DNA"/>
</dbReference>
<feature type="transmembrane region" description="Helical" evidence="1">
    <location>
        <begin position="195"/>
        <end position="220"/>
    </location>
</feature>
<comment type="caution">
    <text evidence="2">The sequence shown here is derived from an EMBL/GenBank/DDBJ whole genome shotgun (WGS) entry which is preliminary data.</text>
</comment>
<keyword evidence="1" id="KW-0812">Transmembrane</keyword>
<dbReference type="AlphaFoldDB" id="A0A9P5X9Q4"/>
<dbReference type="Proteomes" id="UP000807342">
    <property type="component" value="Unassembled WGS sequence"/>
</dbReference>
<sequence length="353" mass="39193">MNGTIIDVAATGFAPTKPQVSLFEALDLISSTTFSGALWGISFGLYILCARAVRPQLKEAHHRRNIKFTFAYTSVVIACDTILLATTAWLTQQAFIGHADFPGGPSEFENQNLYSEPTGVAHMTFSVIIDVLTLGIQLWRLWVVWASSRWAVFVMIPCVLVSLAFVAKLSVVDLISNLLLPFLPDLYPPERRSTVFAAVLVLQLVITVLITLLIIVRLMLIRRRHINLMGEESDVSKQYTSIAAMLIESYALESAWSLAGMVAYFLKSQAISALFLDCEVHIKVVAYLLVLYRVSSGRGWNRRAERQISTLHWDHGRELTVSSTEVATTMSVMFPDATRVESTLVPTISHSAV</sequence>
<organism evidence="2 3">
    <name type="scientific">Macrolepiota fuliginosa MF-IS2</name>
    <dbReference type="NCBI Taxonomy" id="1400762"/>
    <lineage>
        <taxon>Eukaryota</taxon>
        <taxon>Fungi</taxon>
        <taxon>Dikarya</taxon>
        <taxon>Basidiomycota</taxon>
        <taxon>Agaricomycotina</taxon>
        <taxon>Agaricomycetes</taxon>
        <taxon>Agaricomycetidae</taxon>
        <taxon>Agaricales</taxon>
        <taxon>Agaricineae</taxon>
        <taxon>Agaricaceae</taxon>
        <taxon>Macrolepiota</taxon>
    </lineage>
</organism>
<gene>
    <name evidence="2" type="ORF">P691DRAFT_672312</name>
</gene>
<evidence type="ECO:0000313" key="2">
    <source>
        <dbReference type="EMBL" id="KAF9447028.1"/>
    </source>
</evidence>
<feature type="transmembrane region" description="Helical" evidence="1">
    <location>
        <begin position="151"/>
        <end position="175"/>
    </location>
</feature>
<keyword evidence="1" id="KW-1133">Transmembrane helix</keyword>
<feature type="transmembrane region" description="Helical" evidence="1">
    <location>
        <begin position="28"/>
        <end position="49"/>
    </location>
</feature>
<reference evidence="2" key="1">
    <citation type="submission" date="2020-11" db="EMBL/GenBank/DDBJ databases">
        <authorList>
            <consortium name="DOE Joint Genome Institute"/>
            <person name="Ahrendt S."/>
            <person name="Riley R."/>
            <person name="Andreopoulos W."/>
            <person name="Labutti K."/>
            <person name="Pangilinan J."/>
            <person name="Ruiz-Duenas F.J."/>
            <person name="Barrasa J.M."/>
            <person name="Sanchez-Garcia M."/>
            <person name="Camarero S."/>
            <person name="Miyauchi S."/>
            <person name="Serrano A."/>
            <person name="Linde D."/>
            <person name="Babiker R."/>
            <person name="Drula E."/>
            <person name="Ayuso-Fernandez I."/>
            <person name="Pacheco R."/>
            <person name="Padilla G."/>
            <person name="Ferreira P."/>
            <person name="Barriuso J."/>
            <person name="Kellner H."/>
            <person name="Castanera R."/>
            <person name="Alfaro M."/>
            <person name="Ramirez L."/>
            <person name="Pisabarro A.G."/>
            <person name="Kuo A."/>
            <person name="Tritt A."/>
            <person name="Lipzen A."/>
            <person name="He G."/>
            <person name="Yan M."/>
            <person name="Ng V."/>
            <person name="Cullen D."/>
            <person name="Martin F."/>
            <person name="Rosso M.-N."/>
            <person name="Henrissat B."/>
            <person name="Hibbett D."/>
            <person name="Martinez A.T."/>
            <person name="Grigoriev I.V."/>
        </authorList>
    </citation>
    <scope>NUCLEOTIDE SEQUENCE</scope>
    <source>
        <strain evidence="2">MF-IS2</strain>
    </source>
</reference>